<dbReference type="EMBL" id="CP098807">
    <property type="protein sequence ID" value="USJ25015.1"/>
    <property type="molecule type" value="Genomic_DNA"/>
</dbReference>
<dbReference type="InterPro" id="IPR000182">
    <property type="entry name" value="GNAT_dom"/>
</dbReference>
<keyword evidence="1" id="KW-0808">Transferase</keyword>
<dbReference type="InterPro" id="IPR050680">
    <property type="entry name" value="YpeA/RimI_acetyltransf"/>
</dbReference>
<name>A0A9Q9DB41_ENSAD</name>
<dbReference type="Pfam" id="PF00583">
    <property type="entry name" value="Acetyltransf_1"/>
    <property type="match status" value="1"/>
</dbReference>
<evidence type="ECO:0000256" key="1">
    <source>
        <dbReference type="ARBA" id="ARBA00022679"/>
    </source>
</evidence>
<dbReference type="RefSeq" id="WP_090293938.1">
    <property type="nucleotide sequence ID" value="NZ_CAXURO020000001.1"/>
</dbReference>
<dbReference type="OrthoDB" id="336415at2"/>
<evidence type="ECO:0000313" key="5">
    <source>
        <dbReference type="Proteomes" id="UP001055460"/>
    </source>
</evidence>
<evidence type="ECO:0000259" key="3">
    <source>
        <dbReference type="PROSITE" id="PS51186"/>
    </source>
</evidence>
<gene>
    <name evidence="4" type="ORF">NE863_08635</name>
</gene>
<dbReference type="PANTHER" id="PTHR43420">
    <property type="entry name" value="ACETYLTRANSFERASE"/>
    <property type="match status" value="1"/>
</dbReference>
<dbReference type="PROSITE" id="PS51186">
    <property type="entry name" value="GNAT"/>
    <property type="match status" value="1"/>
</dbReference>
<dbReference type="GO" id="GO:0016747">
    <property type="term" value="F:acyltransferase activity, transferring groups other than amino-acyl groups"/>
    <property type="evidence" value="ECO:0007669"/>
    <property type="project" value="InterPro"/>
</dbReference>
<dbReference type="AlphaFoldDB" id="A0A9Q9DB41"/>
<feature type="domain" description="N-acetyltransferase" evidence="3">
    <location>
        <begin position="12"/>
        <end position="174"/>
    </location>
</feature>
<keyword evidence="2" id="KW-0012">Acyltransferase</keyword>
<proteinExistence type="predicted"/>
<evidence type="ECO:0000256" key="2">
    <source>
        <dbReference type="ARBA" id="ARBA00023315"/>
    </source>
</evidence>
<dbReference type="Gene3D" id="3.40.630.30">
    <property type="match status" value="1"/>
</dbReference>
<dbReference type="PANTHER" id="PTHR43420:SF47">
    <property type="entry name" value="N-ACETYLTRANSFERASE DOMAIN-CONTAINING PROTEIN"/>
    <property type="match status" value="1"/>
</dbReference>
<evidence type="ECO:0000313" key="4">
    <source>
        <dbReference type="EMBL" id="USJ25015.1"/>
    </source>
</evidence>
<dbReference type="SUPFAM" id="SSF55729">
    <property type="entry name" value="Acyl-CoA N-acyltransferases (Nat)"/>
    <property type="match status" value="1"/>
</dbReference>
<sequence length="174" mass="19044">MRKNAPRGFYARLYSPVLPRSDAEAYRAIRLDGLLKHPEAFGSSYEDEASRPIEVTAERLDSGFVLGAFDSDEKLMGVAGLAIQTATKAKHKGTLWGMYVLPEARGTGLSRLLVGGIIAEARGKVERLLLTVVSSNAAALSLYRKAGFVEYGLEQRALRVDDAYFDEMLMALSL</sequence>
<organism evidence="4 5">
    <name type="scientific">Ensifer adhaerens</name>
    <name type="common">Sinorhizobium morelense</name>
    <dbReference type="NCBI Taxonomy" id="106592"/>
    <lineage>
        <taxon>Bacteria</taxon>
        <taxon>Pseudomonadati</taxon>
        <taxon>Pseudomonadota</taxon>
        <taxon>Alphaproteobacteria</taxon>
        <taxon>Hyphomicrobiales</taxon>
        <taxon>Rhizobiaceae</taxon>
        <taxon>Sinorhizobium/Ensifer group</taxon>
        <taxon>Ensifer</taxon>
    </lineage>
</organism>
<dbReference type="InterPro" id="IPR016181">
    <property type="entry name" value="Acyl_CoA_acyltransferase"/>
</dbReference>
<dbReference type="CDD" id="cd04301">
    <property type="entry name" value="NAT_SF"/>
    <property type="match status" value="1"/>
</dbReference>
<dbReference type="Proteomes" id="UP001055460">
    <property type="component" value="Chromosome"/>
</dbReference>
<reference evidence="4" key="1">
    <citation type="submission" date="2022-06" db="EMBL/GenBank/DDBJ databases">
        <title>Physiological and biochemical characterization and genomic elucidation of a strain of the genus Ensifer adhaerens M8 that combines arsenic oxidation and chromium reduction.</title>
        <authorList>
            <person name="Li X."/>
            <person name="Yu c."/>
        </authorList>
    </citation>
    <scope>NUCLEOTIDE SEQUENCE</scope>
    <source>
        <strain evidence="4">M8</strain>
    </source>
</reference>
<accession>A0A9Q9DB41</accession>
<protein>
    <submittedName>
        <fullName evidence="4">GNAT family N-acetyltransferase</fullName>
    </submittedName>
</protein>